<dbReference type="OrthoDB" id="5865767at2759"/>
<keyword evidence="1" id="KW-0677">Repeat</keyword>
<dbReference type="InterPro" id="IPR018159">
    <property type="entry name" value="Spectrin/alpha-actinin"/>
</dbReference>
<dbReference type="AlphaFoldDB" id="A0A8S3X9F4"/>
<feature type="region of interest" description="Disordered" evidence="3">
    <location>
        <begin position="175"/>
        <end position="195"/>
    </location>
</feature>
<sequence>MDNDSNISWLVATDDLTGDSKQPQYCESSVKGESCCCAAVPHGAELVCRRLHGEYSLLPVTRIAVMCPTVLGQCTVDSALKERDAKLQEAGDLHRFLRSVDHFQAWFIKTQTDVALEDIPCSLTEAEKLLSQHQTIKEEIDNYKDEYAKMMEYGEKITANELYIKAMRSLQEGFPSQPLTRGSTGKEMISFPKIK</sequence>
<proteinExistence type="predicted"/>
<evidence type="ECO:0000256" key="2">
    <source>
        <dbReference type="SAM" id="Coils"/>
    </source>
</evidence>
<protein>
    <submittedName>
        <fullName evidence="4">(apollo) hypothetical protein</fullName>
    </submittedName>
</protein>
<gene>
    <name evidence="4" type="ORF">PAPOLLO_LOCUS14696</name>
</gene>
<dbReference type="InterPro" id="IPR002017">
    <property type="entry name" value="Spectrin_repeat"/>
</dbReference>
<reference evidence="4" key="1">
    <citation type="submission" date="2021-04" db="EMBL/GenBank/DDBJ databases">
        <authorList>
            <person name="Tunstrom K."/>
        </authorList>
    </citation>
    <scope>NUCLEOTIDE SEQUENCE</scope>
</reference>
<evidence type="ECO:0000313" key="4">
    <source>
        <dbReference type="EMBL" id="CAG5006094.1"/>
    </source>
</evidence>
<evidence type="ECO:0000256" key="1">
    <source>
        <dbReference type="ARBA" id="ARBA00022737"/>
    </source>
</evidence>
<comment type="caution">
    <text evidence="4">The sequence shown here is derived from an EMBL/GenBank/DDBJ whole genome shotgun (WGS) entry which is preliminary data.</text>
</comment>
<dbReference type="PANTHER" id="PTHR11915">
    <property type="entry name" value="SPECTRIN/FILAMIN RELATED CYTOSKELETAL PROTEIN"/>
    <property type="match status" value="1"/>
</dbReference>
<dbReference type="CDD" id="cd00176">
    <property type="entry name" value="SPEC"/>
    <property type="match status" value="1"/>
</dbReference>
<accession>A0A8S3X9F4</accession>
<evidence type="ECO:0000313" key="5">
    <source>
        <dbReference type="Proteomes" id="UP000691718"/>
    </source>
</evidence>
<dbReference type="Proteomes" id="UP000691718">
    <property type="component" value="Unassembled WGS sequence"/>
</dbReference>
<dbReference type="Pfam" id="PF00435">
    <property type="entry name" value="Spectrin"/>
    <property type="match status" value="1"/>
</dbReference>
<dbReference type="EMBL" id="CAJQZP010000978">
    <property type="protein sequence ID" value="CAG5006094.1"/>
    <property type="molecule type" value="Genomic_DNA"/>
</dbReference>
<keyword evidence="2" id="KW-0175">Coiled coil</keyword>
<keyword evidence="5" id="KW-1185">Reference proteome</keyword>
<dbReference type="GO" id="GO:0005737">
    <property type="term" value="C:cytoplasm"/>
    <property type="evidence" value="ECO:0007669"/>
    <property type="project" value="UniProtKB-ARBA"/>
</dbReference>
<feature type="coiled-coil region" evidence="2">
    <location>
        <begin position="126"/>
        <end position="153"/>
    </location>
</feature>
<evidence type="ECO:0000256" key="3">
    <source>
        <dbReference type="SAM" id="MobiDB-lite"/>
    </source>
</evidence>
<organism evidence="4 5">
    <name type="scientific">Parnassius apollo</name>
    <name type="common">Apollo butterfly</name>
    <name type="synonym">Papilio apollo</name>
    <dbReference type="NCBI Taxonomy" id="110799"/>
    <lineage>
        <taxon>Eukaryota</taxon>
        <taxon>Metazoa</taxon>
        <taxon>Ecdysozoa</taxon>
        <taxon>Arthropoda</taxon>
        <taxon>Hexapoda</taxon>
        <taxon>Insecta</taxon>
        <taxon>Pterygota</taxon>
        <taxon>Neoptera</taxon>
        <taxon>Endopterygota</taxon>
        <taxon>Lepidoptera</taxon>
        <taxon>Glossata</taxon>
        <taxon>Ditrysia</taxon>
        <taxon>Papilionoidea</taxon>
        <taxon>Papilionidae</taxon>
        <taxon>Parnassiinae</taxon>
        <taxon>Parnassini</taxon>
        <taxon>Parnassius</taxon>
        <taxon>Parnassius</taxon>
    </lineage>
</organism>
<name>A0A8S3X9F4_PARAO</name>